<dbReference type="FunFam" id="1.20.1070.10:FF:000024">
    <property type="entry name" value="Olfactory receptor"/>
    <property type="match status" value="1"/>
</dbReference>
<dbReference type="PROSITE" id="PS50262">
    <property type="entry name" value="G_PROTEIN_RECEP_F1_2"/>
    <property type="match status" value="1"/>
</dbReference>
<accession>A0A667X891</accession>
<evidence type="ECO:0000256" key="6">
    <source>
        <dbReference type="ARBA" id="ARBA00022989"/>
    </source>
</evidence>
<keyword evidence="11" id="KW-0325">Glycoprotein</keyword>
<sequence length="308" mass="35170">MENTTQIVSFVLAAYGNIGHLKYLYFIIILLWYLLIFVANSVLIVVIFRDRRLHQPMYIFLCSLFVNEIFGSTSMYPCLLSQMFSDTHEVSVTNCFLQILFLYTSVSVEYCNLAAMAYDRYISICYPLHYSVIMTSGRVCTIILLVWVYSFVKLAFTFSLPFHFTFCGNIIDKVFCDLQLVSNLACSVSTFHSVLDLLFGIITIALPLIPISFSYLKILIVCLQTSREAKRKAICTCTPQIVSLLNLCCGCFFDMFQSRSNVAHIPSTLRVVLSVYLLICQPVLSPIMYGLTLSKIRNACKRFLLNRK</sequence>
<feature type="domain" description="G-protein coupled receptors family 1 profile" evidence="15">
    <location>
        <begin position="39"/>
        <end position="289"/>
    </location>
</feature>
<dbReference type="GeneID" id="115379941"/>
<feature type="transmembrane region" description="Helical" evidence="14">
    <location>
        <begin position="197"/>
        <end position="221"/>
    </location>
</feature>
<keyword evidence="3 14" id="KW-0716">Sensory transduction</keyword>
<dbReference type="AlphaFoldDB" id="A0A667X891"/>
<dbReference type="PRINTS" id="PR00237">
    <property type="entry name" value="GPCRRHODOPSN"/>
</dbReference>
<dbReference type="InterPro" id="IPR052921">
    <property type="entry name" value="GPCR1_Superfamily_Member"/>
</dbReference>
<evidence type="ECO:0000256" key="7">
    <source>
        <dbReference type="ARBA" id="ARBA00023040"/>
    </source>
</evidence>
<evidence type="ECO:0000256" key="1">
    <source>
        <dbReference type="ARBA" id="ARBA00004651"/>
    </source>
</evidence>
<feature type="transmembrane region" description="Helical" evidence="14">
    <location>
        <begin position="58"/>
        <end position="76"/>
    </location>
</feature>
<evidence type="ECO:0000256" key="8">
    <source>
        <dbReference type="ARBA" id="ARBA00023136"/>
    </source>
</evidence>
<dbReference type="PANTHER" id="PTHR26451">
    <property type="entry name" value="G_PROTEIN_RECEP_F1_2 DOMAIN-CONTAINING PROTEIN"/>
    <property type="match status" value="1"/>
</dbReference>
<dbReference type="GO" id="GO:0005886">
    <property type="term" value="C:plasma membrane"/>
    <property type="evidence" value="ECO:0007669"/>
    <property type="project" value="UniProtKB-SubCell"/>
</dbReference>
<keyword evidence="6 14" id="KW-1133">Transmembrane helix</keyword>
<protein>
    <recommendedName>
        <fullName evidence="14">Olfactory receptor</fullName>
    </recommendedName>
</protein>
<keyword evidence="5 14" id="KW-0552">Olfaction</keyword>
<dbReference type="GO" id="GO:0005549">
    <property type="term" value="F:odorant binding"/>
    <property type="evidence" value="ECO:0007669"/>
    <property type="project" value="TreeGrafter"/>
</dbReference>
<evidence type="ECO:0000256" key="3">
    <source>
        <dbReference type="ARBA" id="ARBA00022606"/>
    </source>
</evidence>
<organism evidence="16 17">
    <name type="scientific">Myripristis murdjan</name>
    <name type="common">pinecone soldierfish</name>
    <dbReference type="NCBI Taxonomy" id="586833"/>
    <lineage>
        <taxon>Eukaryota</taxon>
        <taxon>Metazoa</taxon>
        <taxon>Chordata</taxon>
        <taxon>Craniata</taxon>
        <taxon>Vertebrata</taxon>
        <taxon>Euteleostomi</taxon>
        <taxon>Actinopterygii</taxon>
        <taxon>Neopterygii</taxon>
        <taxon>Teleostei</taxon>
        <taxon>Neoteleostei</taxon>
        <taxon>Acanthomorphata</taxon>
        <taxon>Holocentriformes</taxon>
        <taxon>Holocentridae</taxon>
        <taxon>Myripristis</taxon>
    </lineage>
</organism>
<keyword evidence="8 14" id="KW-0472">Membrane</keyword>
<keyword evidence="2 14" id="KW-1003">Cell membrane</keyword>
<reference evidence="16" key="3">
    <citation type="submission" date="2025-09" db="UniProtKB">
        <authorList>
            <consortium name="Ensembl"/>
        </authorList>
    </citation>
    <scope>IDENTIFICATION</scope>
</reference>
<comment type="similarity">
    <text evidence="13">Belongs to the G-protein coupled receptor 1 family.</text>
</comment>
<evidence type="ECO:0000256" key="13">
    <source>
        <dbReference type="RuleBase" id="RU000688"/>
    </source>
</evidence>
<dbReference type="RefSeq" id="XP_029936777.1">
    <property type="nucleotide sequence ID" value="XM_030080917.1"/>
</dbReference>
<feature type="transmembrane region" description="Helical" evidence="14">
    <location>
        <begin position="233"/>
        <end position="256"/>
    </location>
</feature>
<evidence type="ECO:0000256" key="4">
    <source>
        <dbReference type="ARBA" id="ARBA00022692"/>
    </source>
</evidence>
<evidence type="ECO:0000313" key="17">
    <source>
        <dbReference type="Proteomes" id="UP000472263"/>
    </source>
</evidence>
<name>A0A667X891_9TELE</name>
<dbReference type="GO" id="GO:0004930">
    <property type="term" value="F:G protein-coupled receptor activity"/>
    <property type="evidence" value="ECO:0007669"/>
    <property type="project" value="UniProtKB-KW"/>
</dbReference>
<evidence type="ECO:0000313" key="16">
    <source>
        <dbReference type="Ensembl" id="ENSMMDP00005008729.1"/>
    </source>
</evidence>
<feature type="transmembrane region" description="Helical" evidence="14">
    <location>
        <begin position="268"/>
        <end position="292"/>
    </location>
</feature>
<evidence type="ECO:0000256" key="9">
    <source>
        <dbReference type="ARBA" id="ARBA00023157"/>
    </source>
</evidence>
<evidence type="ECO:0000259" key="15">
    <source>
        <dbReference type="PROSITE" id="PS50262"/>
    </source>
</evidence>
<dbReference type="SUPFAM" id="SSF81321">
    <property type="entry name" value="Family A G protein-coupled receptor-like"/>
    <property type="match status" value="1"/>
</dbReference>
<dbReference type="Proteomes" id="UP000472263">
    <property type="component" value="Chromosome 21"/>
</dbReference>
<dbReference type="Gene3D" id="1.20.1070.10">
    <property type="entry name" value="Rhodopsin 7-helix transmembrane proteins"/>
    <property type="match status" value="1"/>
</dbReference>
<dbReference type="PANTHER" id="PTHR26451:SF885">
    <property type="entry name" value="OLFACTORY RECEPTOR"/>
    <property type="match status" value="1"/>
</dbReference>
<reference evidence="16" key="1">
    <citation type="submission" date="2019-06" db="EMBL/GenBank/DDBJ databases">
        <authorList>
            <consortium name="Wellcome Sanger Institute Data Sharing"/>
        </authorList>
    </citation>
    <scope>NUCLEOTIDE SEQUENCE [LARGE SCALE GENOMIC DNA]</scope>
</reference>
<keyword evidence="4 13" id="KW-0812">Transmembrane</keyword>
<dbReference type="GO" id="GO:0004984">
    <property type="term" value="F:olfactory receptor activity"/>
    <property type="evidence" value="ECO:0007669"/>
    <property type="project" value="InterPro"/>
</dbReference>
<dbReference type="PROSITE" id="PS00237">
    <property type="entry name" value="G_PROTEIN_RECEP_F1_1"/>
    <property type="match status" value="1"/>
</dbReference>
<dbReference type="OrthoDB" id="6147321at2759"/>
<keyword evidence="17" id="KW-1185">Reference proteome</keyword>
<dbReference type="InParanoid" id="A0A667X891"/>
<keyword evidence="7 13" id="KW-0297">G-protein coupled receptor</keyword>
<dbReference type="InterPro" id="IPR000725">
    <property type="entry name" value="Olfact_rcpt"/>
</dbReference>
<evidence type="ECO:0000256" key="5">
    <source>
        <dbReference type="ARBA" id="ARBA00022725"/>
    </source>
</evidence>
<dbReference type="FunCoup" id="A0A667X891">
    <property type="interactions" value="246"/>
</dbReference>
<dbReference type="Ensembl" id="ENSMMDT00005008975.1">
    <property type="protein sequence ID" value="ENSMMDP00005008729.1"/>
    <property type="gene ID" value="ENSMMDG00005004815.1"/>
</dbReference>
<evidence type="ECO:0000256" key="12">
    <source>
        <dbReference type="ARBA" id="ARBA00023224"/>
    </source>
</evidence>
<feature type="transmembrane region" description="Helical" evidence="14">
    <location>
        <begin position="130"/>
        <end position="152"/>
    </location>
</feature>
<reference evidence="16" key="2">
    <citation type="submission" date="2025-08" db="UniProtKB">
        <authorList>
            <consortium name="Ensembl"/>
        </authorList>
    </citation>
    <scope>IDENTIFICATION</scope>
</reference>
<dbReference type="InterPro" id="IPR017452">
    <property type="entry name" value="GPCR_Rhodpsn_7TM"/>
</dbReference>
<proteinExistence type="inferred from homology"/>
<dbReference type="GeneTree" id="ENSGT00950000183048"/>
<comment type="subcellular location">
    <subcellularLocation>
        <location evidence="1 14">Cell membrane</location>
        <topology evidence="1 14">Multi-pass membrane protein</topology>
    </subcellularLocation>
</comment>
<dbReference type="InterPro" id="IPR000276">
    <property type="entry name" value="GPCR_Rhodpsn"/>
</dbReference>
<evidence type="ECO:0000256" key="10">
    <source>
        <dbReference type="ARBA" id="ARBA00023170"/>
    </source>
</evidence>
<keyword evidence="9" id="KW-1015">Disulfide bond</keyword>
<feature type="transmembrane region" description="Helical" evidence="14">
    <location>
        <begin position="23"/>
        <end position="46"/>
    </location>
</feature>
<feature type="transmembrane region" description="Helical" evidence="14">
    <location>
        <begin position="96"/>
        <end position="118"/>
    </location>
</feature>
<keyword evidence="12 13" id="KW-0807">Transducer</keyword>
<dbReference type="Pfam" id="PF13853">
    <property type="entry name" value="7tm_4"/>
    <property type="match status" value="1"/>
</dbReference>
<evidence type="ECO:0000256" key="11">
    <source>
        <dbReference type="ARBA" id="ARBA00023180"/>
    </source>
</evidence>
<gene>
    <name evidence="16" type="primary">LOC115379941</name>
</gene>
<keyword evidence="10 13" id="KW-0675">Receptor</keyword>
<evidence type="ECO:0000256" key="2">
    <source>
        <dbReference type="ARBA" id="ARBA00022475"/>
    </source>
</evidence>
<evidence type="ECO:0000256" key="14">
    <source>
        <dbReference type="RuleBase" id="RU363047"/>
    </source>
</evidence>
<dbReference type="PRINTS" id="PR00245">
    <property type="entry name" value="OLFACTORYR"/>
</dbReference>